<feature type="domain" description="PilZ" evidence="1">
    <location>
        <begin position="13"/>
        <end position="108"/>
    </location>
</feature>
<dbReference type="InterPro" id="IPR009875">
    <property type="entry name" value="PilZ_domain"/>
</dbReference>
<reference evidence="2 3" key="1">
    <citation type="submission" date="2016-06" db="EMBL/GenBank/DDBJ databases">
        <authorList>
            <person name="Kjaerup R.B."/>
            <person name="Dalgaard T.S."/>
            <person name="Juul-Madsen H.R."/>
        </authorList>
    </citation>
    <scope>NUCLEOTIDE SEQUENCE [LARGE SCALE GENOMIC DNA]</scope>
    <source>
        <strain evidence="2 3">CECT 5080</strain>
    </source>
</reference>
<dbReference type="EMBL" id="FLOC01000021">
    <property type="protein sequence ID" value="SBS35302.1"/>
    <property type="molecule type" value="Genomic_DNA"/>
</dbReference>
<sequence>MSDDMNIDYHSSERRNAVRVTPTGHKLSFDQGQFKLDCIDISMDGVALKSDASLATMDDEQVAFIHDQDDTIIGKVKARLIYKQSSRSGWQFTAMADEVREFIEELVLDTQKHQLRKAANERLVEQEKELLHLPDKDDLAE</sequence>
<dbReference type="STRING" id="295068.MAQ5080_03136"/>
<protein>
    <submittedName>
        <fullName evidence="2">PilZ domain protein</fullName>
    </submittedName>
</protein>
<dbReference type="Gene3D" id="2.40.10.220">
    <property type="entry name" value="predicted glycosyltransferase like domains"/>
    <property type="match status" value="1"/>
</dbReference>
<keyword evidence="3" id="KW-1185">Reference proteome</keyword>
<evidence type="ECO:0000313" key="2">
    <source>
        <dbReference type="EMBL" id="SBS35302.1"/>
    </source>
</evidence>
<gene>
    <name evidence="2" type="ORF">MAQ5080_03136</name>
</gene>
<organism evidence="2 3">
    <name type="scientific">Marinomonas aquimarina</name>
    <dbReference type="NCBI Taxonomy" id="295068"/>
    <lineage>
        <taxon>Bacteria</taxon>
        <taxon>Pseudomonadati</taxon>
        <taxon>Pseudomonadota</taxon>
        <taxon>Gammaproteobacteria</taxon>
        <taxon>Oceanospirillales</taxon>
        <taxon>Oceanospirillaceae</taxon>
        <taxon>Marinomonas</taxon>
    </lineage>
</organism>
<dbReference type="AlphaFoldDB" id="A0A1A8TMP2"/>
<name>A0A1A8TMP2_9GAMM</name>
<accession>A0A1A8TMP2</accession>
<dbReference type="SUPFAM" id="SSF141371">
    <property type="entry name" value="PilZ domain-like"/>
    <property type="match status" value="1"/>
</dbReference>
<dbReference type="Proteomes" id="UP000092627">
    <property type="component" value="Unassembled WGS sequence"/>
</dbReference>
<dbReference type="GO" id="GO:0035438">
    <property type="term" value="F:cyclic-di-GMP binding"/>
    <property type="evidence" value="ECO:0007669"/>
    <property type="project" value="InterPro"/>
</dbReference>
<evidence type="ECO:0000313" key="3">
    <source>
        <dbReference type="Proteomes" id="UP000092627"/>
    </source>
</evidence>
<dbReference type="OrthoDB" id="6106291at2"/>
<dbReference type="RefSeq" id="WP_067212390.1">
    <property type="nucleotide sequence ID" value="NZ_FLOC01000021.1"/>
</dbReference>
<evidence type="ECO:0000259" key="1">
    <source>
        <dbReference type="Pfam" id="PF07238"/>
    </source>
</evidence>
<dbReference type="Pfam" id="PF07238">
    <property type="entry name" value="PilZ"/>
    <property type="match status" value="1"/>
</dbReference>
<proteinExistence type="predicted"/>